<dbReference type="GeneID" id="42856594"/>
<dbReference type="PATRIC" id="fig|1550024.3.peg.1884"/>
<dbReference type="SUPFAM" id="SSF53686">
    <property type="entry name" value="Tryptophan synthase beta subunit-like PLP-dependent enzymes"/>
    <property type="match status" value="1"/>
</dbReference>
<dbReference type="GO" id="GO:1901605">
    <property type="term" value="P:alpha-amino acid metabolic process"/>
    <property type="evidence" value="ECO:0007669"/>
    <property type="project" value="UniProtKB-ARBA"/>
</dbReference>
<dbReference type="GO" id="GO:0019148">
    <property type="term" value="F:D-cysteine desulfhydrase activity"/>
    <property type="evidence" value="ECO:0007669"/>
    <property type="project" value="TreeGrafter"/>
</dbReference>
<name>A0A0D8J067_9FIRM</name>
<dbReference type="InterPro" id="IPR027278">
    <property type="entry name" value="ACCD_DCysDesulf"/>
</dbReference>
<organism evidence="6 7">
    <name type="scientific">Ruthenibacterium lactatiformans</name>
    <dbReference type="NCBI Taxonomy" id="1550024"/>
    <lineage>
        <taxon>Bacteria</taxon>
        <taxon>Bacillati</taxon>
        <taxon>Bacillota</taxon>
        <taxon>Clostridia</taxon>
        <taxon>Eubacteriales</taxon>
        <taxon>Oscillospiraceae</taxon>
        <taxon>Ruthenibacterium</taxon>
    </lineage>
</organism>
<evidence type="ECO:0000313" key="6">
    <source>
        <dbReference type="EMBL" id="KJF40154.1"/>
    </source>
</evidence>
<sequence length="333" mass="34661">MKLEQMPRYPLLCGFTPLQRMENLEQALGCGPLYIKRDDLTPLGLGGNKTRKLEFLLGDALAGGADTLVTVGGVQTNHGRLTAAAAAKAGLACTLVLDGAQPEKLSGNLLLDCLLGASLVYTDGRSTSAVIEETLAALQAAGRAPYFIPEGGSNAVGSAGYLAMVPELLAQAGSLPVPPARLVCTMGSLGTFAGLWLGARAFGAPFSVTGVAVNPTTGYTREKAAALVNEMSAAYGLDIAAAPQDMDIIYADAAHDYAGPGYNVPDAKTRGAVELLARTEGIFLDPCYTAKSFRGFCDIARELDGGAIFVHTGGTPALWTQEHLDAFAADYWN</sequence>
<dbReference type="PANTHER" id="PTHR43780:SF2">
    <property type="entry name" value="1-AMINOCYCLOPROPANE-1-CARBOXYLATE DEAMINASE-RELATED"/>
    <property type="match status" value="1"/>
</dbReference>
<evidence type="ECO:0000256" key="2">
    <source>
        <dbReference type="ARBA" id="ARBA00008639"/>
    </source>
</evidence>
<comment type="cofactor">
    <cofactor evidence="1">
        <name>pyridoxal 5'-phosphate</name>
        <dbReference type="ChEBI" id="CHEBI:597326"/>
    </cofactor>
</comment>
<dbReference type="InterPro" id="IPR001926">
    <property type="entry name" value="TrpB-like_PALP"/>
</dbReference>
<gene>
    <name evidence="6" type="ORF">TQ39_08295</name>
</gene>
<evidence type="ECO:0000259" key="5">
    <source>
        <dbReference type="Pfam" id="PF00291"/>
    </source>
</evidence>
<dbReference type="EMBL" id="JXXK01000009">
    <property type="protein sequence ID" value="KJF40154.1"/>
    <property type="molecule type" value="Genomic_DNA"/>
</dbReference>
<dbReference type="InterPro" id="IPR036052">
    <property type="entry name" value="TrpB-like_PALP_sf"/>
</dbReference>
<proteinExistence type="inferred from homology"/>
<dbReference type="Gene3D" id="3.40.50.1100">
    <property type="match status" value="2"/>
</dbReference>
<dbReference type="Pfam" id="PF00291">
    <property type="entry name" value="PALP"/>
    <property type="match status" value="1"/>
</dbReference>
<comment type="similarity">
    <text evidence="2">Belongs to the ACC deaminase/D-cysteine desulfhydrase family.</text>
</comment>
<evidence type="ECO:0000256" key="3">
    <source>
        <dbReference type="ARBA" id="ARBA00022898"/>
    </source>
</evidence>
<evidence type="ECO:0000313" key="7">
    <source>
        <dbReference type="Proteomes" id="UP000032483"/>
    </source>
</evidence>
<feature type="domain" description="Tryptophan synthase beta chain-like PALP" evidence="5">
    <location>
        <begin position="13"/>
        <end position="313"/>
    </location>
</feature>
<dbReference type="RefSeq" id="WP_050005186.1">
    <property type="nucleotide sequence ID" value="NZ_DAWBJP010000046.1"/>
</dbReference>
<evidence type="ECO:0000256" key="4">
    <source>
        <dbReference type="PIRSR" id="PIRSR006278-2"/>
    </source>
</evidence>
<dbReference type="PIRSF" id="PIRSF006278">
    <property type="entry name" value="ACCD_DCysDesulf"/>
    <property type="match status" value="1"/>
</dbReference>
<dbReference type="PANTHER" id="PTHR43780">
    <property type="entry name" value="1-AMINOCYCLOPROPANE-1-CARBOXYLATE DEAMINASE-RELATED"/>
    <property type="match status" value="1"/>
</dbReference>
<dbReference type="Proteomes" id="UP000032483">
    <property type="component" value="Unassembled WGS sequence"/>
</dbReference>
<protein>
    <recommendedName>
        <fullName evidence="5">Tryptophan synthase beta chain-like PALP domain-containing protein</fullName>
    </recommendedName>
</protein>
<feature type="modified residue" description="N6-(pyridoxal phosphate)lysine" evidence="4">
    <location>
        <position position="49"/>
    </location>
</feature>
<dbReference type="AlphaFoldDB" id="A0A0D8J067"/>
<evidence type="ECO:0000256" key="1">
    <source>
        <dbReference type="ARBA" id="ARBA00001933"/>
    </source>
</evidence>
<reference evidence="6" key="1">
    <citation type="submission" date="2015-02" db="EMBL/GenBank/DDBJ databases">
        <title>A novel member of the family Ruminococcaceae isolated from human feces.</title>
        <authorList>
            <person name="Shkoporov A.N."/>
            <person name="Chaplin A.V."/>
            <person name="Motuzova O.V."/>
            <person name="Kafarskaia L.I."/>
            <person name="Khokhlova E.V."/>
            <person name="Efimov B.A."/>
        </authorList>
    </citation>
    <scope>NUCLEOTIDE SEQUENCE [LARGE SCALE GENOMIC DNA]</scope>
    <source>
        <strain evidence="6">585-1</strain>
    </source>
</reference>
<keyword evidence="7" id="KW-1185">Reference proteome</keyword>
<keyword evidence="3 4" id="KW-0663">Pyridoxal phosphate</keyword>
<comment type="caution">
    <text evidence="6">The sequence shown here is derived from an EMBL/GenBank/DDBJ whole genome shotgun (WGS) entry which is preliminary data.</text>
</comment>
<accession>A0A0D8J067</accession>